<sequence length="56" mass="6269">MVQRIRILVKDTRTQETYVSHIKLDDAGNISQAEKVALTSAGYLIEKVLDQGKVQP</sequence>
<reference evidence="2" key="1">
    <citation type="journal article" date="2019" name="Int. J. Syst. Evol. Microbiol.">
        <title>The Global Catalogue of Microorganisms (GCM) 10K type strain sequencing project: providing services to taxonomists for standard genome sequencing and annotation.</title>
        <authorList>
            <consortium name="The Broad Institute Genomics Platform"/>
            <consortium name="The Broad Institute Genome Sequencing Center for Infectious Disease"/>
            <person name="Wu L."/>
            <person name="Ma J."/>
        </authorList>
    </citation>
    <scope>NUCLEOTIDE SEQUENCE [LARGE SCALE GENOMIC DNA]</scope>
    <source>
        <strain evidence="2">JCM 14370</strain>
    </source>
</reference>
<evidence type="ECO:0000313" key="1">
    <source>
        <dbReference type="EMBL" id="GGJ55770.1"/>
    </source>
</evidence>
<dbReference type="RefSeq" id="WP_189008062.1">
    <property type="nucleotide sequence ID" value="NZ_BMOD01000033.1"/>
</dbReference>
<proteinExistence type="predicted"/>
<organism evidence="1 2">
    <name type="scientific">Deinococcus roseus</name>
    <dbReference type="NCBI Taxonomy" id="392414"/>
    <lineage>
        <taxon>Bacteria</taxon>
        <taxon>Thermotogati</taxon>
        <taxon>Deinococcota</taxon>
        <taxon>Deinococci</taxon>
        <taxon>Deinococcales</taxon>
        <taxon>Deinococcaceae</taxon>
        <taxon>Deinococcus</taxon>
    </lineage>
</organism>
<name>A0ABQ2DGV5_9DEIO</name>
<comment type="caution">
    <text evidence="1">The sequence shown here is derived from an EMBL/GenBank/DDBJ whole genome shotgun (WGS) entry which is preliminary data.</text>
</comment>
<dbReference type="Proteomes" id="UP000632222">
    <property type="component" value="Unassembled WGS sequence"/>
</dbReference>
<accession>A0ABQ2DGV5</accession>
<protein>
    <submittedName>
        <fullName evidence="1">Uncharacterized protein</fullName>
    </submittedName>
</protein>
<gene>
    <name evidence="1" type="ORF">GCM10008938_47450</name>
</gene>
<dbReference type="EMBL" id="BMOD01000033">
    <property type="protein sequence ID" value="GGJ55770.1"/>
    <property type="molecule type" value="Genomic_DNA"/>
</dbReference>
<evidence type="ECO:0000313" key="2">
    <source>
        <dbReference type="Proteomes" id="UP000632222"/>
    </source>
</evidence>
<keyword evidence="2" id="KW-1185">Reference proteome</keyword>